<evidence type="ECO:0000313" key="11">
    <source>
        <dbReference type="Proteomes" id="UP000766550"/>
    </source>
</evidence>
<comment type="subcellular location">
    <subcellularLocation>
        <location evidence="1">Cell membrane</location>
        <topology evidence="1">Multi-pass membrane protein</topology>
    </subcellularLocation>
</comment>
<keyword evidence="7 9" id="KW-0472">Membrane</keyword>
<protein>
    <submittedName>
        <fullName evidence="10">Branched-chain amino acid ABC transporter permease</fullName>
    </submittedName>
</protein>
<dbReference type="InterPro" id="IPR001851">
    <property type="entry name" value="ABC_transp_permease"/>
</dbReference>
<keyword evidence="3" id="KW-1003">Cell membrane</keyword>
<dbReference type="PANTHER" id="PTHR11795:SF442">
    <property type="entry name" value="ABC TRANSPORTER ATP-BINDING PROTEIN"/>
    <property type="match status" value="1"/>
</dbReference>
<dbReference type="EMBL" id="JAHQXF010000001">
    <property type="protein sequence ID" value="MBV0923017.1"/>
    <property type="molecule type" value="Genomic_DNA"/>
</dbReference>
<evidence type="ECO:0000256" key="6">
    <source>
        <dbReference type="ARBA" id="ARBA00022989"/>
    </source>
</evidence>
<evidence type="ECO:0000256" key="4">
    <source>
        <dbReference type="ARBA" id="ARBA00022692"/>
    </source>
</evidence>
<dbReference type="OrthoDB" id="43815at2157"/>
<dbReference type="PANTHER" id="PTHR11795">
    <property type="entry name" value="BRANCHED-CHAIN AMINO ACID TRANSPORT SYSTEM PERMEASE PROTEIN LIVH"/>
    <property type="match status" value="1"/>
</dbReference>
<evidence type="ECO:0000256" key="7">
    <source>
        <dbReference type="ARBA" id="ARBA00023136"/>
    </source>
</evidence>
<dbReference type="Pfam" id="PF02653">
    <property type="entry name" value="BPD_transp_2"/>
    <property type="match status" value="1"/>
</dbReference>
<dbReference type="GO" id="GO:0022857">
    <property type="term" value="F:transmembrane transporter activity"/>
    <property type="evidence" value="ECO:0007669"/>
    <property type="project" value="InterPro"/>
</dbReference>
<dbReference type="GO" id="GO:0005886">
    <property type="term" value="C:plasma membrane"/>
    <property type="evidence" value="ECO:0007669"/>
    <property type="project" value="UniProtKB-SubCell"/>
</dbReference>
<dbReference type="GO" id="GO:0006865">
    <property type="term" value="P:amino acid transport"/>
    <property type="evidence" value="ECO:0007669"/>
    <property type="project" value="UniProtKB-KW"/>
</dbReference>
<gene>
    <name evidence="10" type="ORF">KTS45_02290</name>
</gene>
<proteinExistence type="inferred from homology"/>
<keyword evidence="4 9" id="KW-0812">Transmembrane</keyword>
<comment type="caution">
    <text evidence="10">The sequence shown here is derived from an EMBL/GenBank/DDBJ whole genome shotgun (WGS) entry which is preliminary data.</text>
</comment>
<keyword evidence="11" id="KW-1185">Reference proteome</keyword>
<keyword evidence="2" id="KW-0813">Transport</keyword>
<dbReference type="RefSeq" id="WP_162316179.1">
    <property type="nucleotide sequence ID" value="NZ_JAHQXF010000001.1"/>
</dbReference>
<feature type="transmembrane region" description="Helical" evidence="9">
    <location>
        <begin position="114"/>
        <end position="138"/>
    </location>
</feature>
<dbReference type="InterPro" id="IPR052157">
    <property type="entry name" value="BCAA_transport_permease"/>
</dbReference>
<organism evidence="10 11">
    <name type="scientific">Haloarcula limicola</name>
    <dbReference type="NCBI Taxonomy" id="1429915"/>
    <lineage>
        <taxon>Archaea</taxon>
        <taxon>Methanobacteriati</taxon>
        <taxon>Methanobacteriota</taxon>
        <taxon>Stenosarchaea group</taxon>
        <taxon>Halobacteria</taxon>
        <taxon>Halobacteriales</taxon>
        <taxon>Haloarculaceae</taxon>
        <taxon>Haloarcula</taxon>
    </lineage>
</organism>
<feature type="transmembrane region" description="Helical" evidence="9">
    <location>
        <begin position="294"/>
        <end position="315"/>
    </location>
</feature>
<accession>A0A8J7Y2W0</accession>
<feature type="transmembrane region" description="Helical" evidence="9">
    <location>
        <begin position="170"/>
        <end position="190"/>
    </location>
</feature>
<comment type="similarity">
    <text evidence="8">Belongs to the binding-protein-dependent transport system permease family. LivHM subfamily.</text>
</comment>
<evidence type="ECO:0000256" key="5">
    <source>
        <dbReference type="ARBA" id="ARBA00022970"/>
    </source>
</evidence>
<evidence type="ECO:0000256" key="9">
    <source>
        <dbReference type="SAM" id="Phobius"/>
    </source>
</evidence>
<evidence type="ECO:0000256" key="2">
    <source>
        <dbReference type="ARBA" id="ARBA00022448"/>
    </source>
</evidence>
<evidence type="ECO:0000256" key="1">
    <source>
        <dbReference type="ARBA" id="ARBA00004651"/>
    </source>
</evidence>
<dbReference type="AlphaFoldDB" id="A0A8J7Y2W0"/>
<keyword evidence="6 9" id="KW-1133">Transmembrane helix</keyword>
<feature type="transmembrane region" description="Helical" evidence="9">
    <location>
        <begin position="27"/>
        <end position="49"/>
    </location>
</feature>
<feature type="transmembrane region" description="Helical" evidence="9">
    <location>
        <begin position="219"/>
        <end position="240"/>
    </location>
</feature>
<evidence type="ECO:0000313" key="10">
    <source>
        <dbReference type="EMBL" id="MBV0923017.1"/>
    </source>
</evidence>
<feature type="transmembrane region" description="Helical" evidence="9">
    <location>
        <begin position="56"/>
        <end position="73"/>
    </location>
</feature>
<feature type="transmembrane region" description="Helical" evidence="9">
    <location>
        <begin position="79"/>
        <end position="102"/>
    </location>
</feature>
<name>A0A8J7Y2W0_9EURY</name>
<evidence type="ECO:0000256" key="8">
    <source>
        <dbReference type="ARBA" id="ARBA00037998"/>
    </source>
</evidence>
<reference evidence="10 11" key="1">
    <citation type="submission" date="2021-06" db="EMBL/GenBank/DDBJ databases">
        <title>New haloarchaea isolates fom saline soil.</title>
        <authorList>
            <person name="Duran-Viseras A."/>
            <person name="Sanchez-Porro C.S."/>
            <person name="Ventosa A."/>
        </authorList>
    </citation>
    <scope>NUCLEOTIDE SEQUENCE [LARGE SCALE GENOMIC DNA]</scope>
    <source>
        <strain evidence="10 11">JCM 183640</strain>
    </source>
</reference>
<dbReference type="CDD" id="cd06582">
    <property type="entry name" value="TM_PBP1_LivH_like"/>
    <property type="match status" value="1"/>
</dbReference>
<dbReference type="Proteomes" id="UP000766550">
    <property type="component" value="Unassembled WGS sequence"/>
</dbReference>
<sequence>MILEALADFLTLSELGSVFVEGLAKSALYVMIASGLTLIFGLMGVLNFAHGSLTMVGAYLGGLVMVLTVTQATGTVGRLALFFVAIVAVFGALTLLGGAIETQVIRPLYDRPPIYQILLTFGLTLVIDEIVRIVLGIYGMQPLSDWNAALATKPQFLRQPAALGPIDVRWLAVFEILLGLLTVALIWGFLTRTRYGLYIRAGSEDAEMASALGIDVRRVFTVVFALGVGLAGAAGTLLMWDVSWGASVPLAAETLLPAFIVVIVGGLGTFRGTVAASLVVGMTDSVMTWWFQNYVTFTGLPELVLFLVLVVTLIVRPQGLFGVEGVGGH</sequence>
<evidence type="ECO:0000256" key="3">
    <source>
        <dbReference type="ARBA" id="ARBA00022475"/>
    </source>
</evidence>
<feature type="transmembrane region" description="Helical" evidence="9">
    <location>
        <begin position="260"/>
        <end position="282"/>
    </location>
</feature>
<keyword evidence="5" id="KW-0029">Amino-acid transport</keyword>